<protein>
    <recommendedName>
        <fullName evidence="2">DUF3857 domain-containing protein</fullName>
    </recommendedName>
</protein>
<dbReference type="OrthoDB" id="8595007at2"/>
<dbReference type="Proteomes" id="UP000249873">
    <property type="component" value="Chromosome"/>
</dbReference>
<feature type="chain" id="PRO_5016346941" description="DUF3857 domain-containing protein" evidence="1">
    <location>
        <begin position="20"/>
        <end position="637"/>
    </location>
</feature>
<feature type="signal peptide" evidence="1">
    <location>
        <begin position="1"/>
        <end position="19"/>
    </location>
</feature>
<reference evidence="3 4" key="1">
    <citation type="submission" date="2018-05" db="EMBL/GenBank/DDBJ databases">
        <title>Complete genome sequence of Arcticibacterium luteifluviistationis SM1504T, a cytophagaceae bacterium isolated from Arctic surface seawater.</title>
        <authorList>
            <person name="Li Y."/>
            <person name="Qin Q.-L."/>
        </authorList>
    </citation>
    <scope>NUCLEOTIDE SEQUENCE [LARGE SCALE GENOMIC DNA]</scope>
    <source>
        <strain evidence="3 4">SM1504</strain>
    </source>
</reference>
<sequence length="637" mass="72154">MTKVALLIIVASLSNLSFAQDLAVSQIPEELMESADAVIRFDKTEFLIESTKESNTKRHWAITIMNARGAEEHELFRAYYDDFSKVRKIEGILYDAQGKEIKNLRGKDVEDYALSGFSEGVSDGRVKVADFSNLNIDYPYTIEFSYEKQDKNMLFFPSWVPITAEKTAIMSSEFSIESKEVPFRVKENGMTGFDVVKKTAHPFIKSWSLENVKPFKYEGYSQNEDVPHLVTAPSLFEIDGYKGEMNSWSDIGKFYAELNSKRDELPEEQIAKLKQLIKPEMSFEEKVKTTYEFMQSHTRYMSIQLGIGGWQTMTAKSVAERGYGDCKALTNYTIALLKTIDIKAYPVIISAGKNFSNPLEDFPNMSFNHVIACVPSVKDTIWLECTSQTNPAGFLGSFTGNRKGLLVKSEGAELVNTIQYSPQENFQKRTAEVWLKEDGNAKLKIASSYGGIQQSRRADVVDSYNHDEQIKFLKGSIDLASFELGDFKLEKIKNKIPEVTEDVSLTARKLVAVSGKRLFLKPNILSGFYGTPLNKEDRKTNLYLNPNIYTVEDSDVILFHIPEGYKTEKSPKPILLESPFGVYASEVKREGNTLNYTRKVSVKGGTYDKSMYSEWVDFLKAINRADKQRVVFLNGDT</sequence>
<dbReference type="Gene3D" id="2.60.40.3140">
    <property type="match status" value="1"/>
</dbReference>
<dbReference type="Gene3D" id="2.60.120.1130">
    <property type="match status" value="1"/>
</dbReference>
<organism evidence="3 4">
    <name type="scientific">Arcticibacterium luteifluviistationis</name>
    <dbReference type="NCBI Taxonomy" id="1784714"/>
    <lineage>
        <taxon>Bacteria</taxon>
        <taxon>Pseudomonadati</taxon>
        <taxon>Bacteroidota</taxon>
        <taxon>Cytophagia</taxon>
        <taxon>Cytophagales</taxon>
        <taxon>Leadbetterellaceae</taxon>
        <taxon>Arcticibacterium</taxon>
    </lineage>
</organism>
<evidence type="ECO:0000313" key="3">
    <source>
        <dbReference type="EMBL" id="AWV98065.1"/>
    </source>
</evidence>
<dbReference type="InterPro" id="IPR038765">
    <property type="entry name" value="Papain-like_cys_pep_sf"/>
</dbReference>
<keyword evidence="4" id="KW-1185">Reference proteome</keyword>
<name>A0A2Z4GAF6_9BACT</name>
<dbReference type="SUPFAM" id="SSF54001">
    <property type="entry name" value="Cysteine proteinases"/>
    <property type="match status" value="1"/>
</dbReference>
<feature type="domain" description="DUF3857" evidence="2">
    <location>
        <begin position="56"/>
        <end position="215"/>
    </location>
</feature>
<dbReference type="Gene3D" id="3.10.620.30">
    <property type="match status" value="1"/>
</dbReference>
<dbReference type="KEGG" id="als:DJ013_07720"/>
<dbReference type="EMBL" id="CP029480">
    <property type="protein sequence ID" value="AWV98065.1"/>
    <property type="molecule type" value="Genomic_DNA"/>
</dbReference>
<evidence type="ECO:0000259" key="2">
    <source>
        <dbReference type="Pfam" id="PF12969"/>
    </source>
</evidence>
<gene>
    <name evidence="3" type="ORF">DJ013_07720</name>
</gene>
<dbReference type="InterPro" id="IPR024618">
    <property type="entry name" value="DUF3857"/>
</dbReference>
<dbReference type="AlphaFoldDB" id="A0A2Z4GAF6"/>
<evidence type="ECO:0000313" key="4">
    <source>
        <dbReference type="Proteomes" id="UP000249873"/>
    </source>
</evidence>
<dbReference type="RefSeq" id="WP_111371167.1">
    <property type="nucleotide sequence ID" value="NZ_CP029480.1"/>
</dbReference>
<keyword evidence="1" id="KW-0732">Signal</keyword>
<accession>A0A2Z4GAF6</accession>
<dbReference type="Pfam" id="PF12969">
    <property type="entry name" value="DUF3857"/>
    <property type="match status" value="1"/>
</dbReference>
<proteinExistence type="predicted"/>
<evidence type="ECO:0000256" key="1">
    <source>
        <dbReference type="SAM" id="SignalP"/>
    </source>
</evidence>